<dbReference type="InterPro" id="IPR044053">
    <property type="entry name" value="AsaB-like"/>
</dbReference>
<organism evidence="2 3">
    <name type="scientific">Penicillium canescens</name>
    <dbReference type="NCBI Taxonomy" id="5083"/>
    <lineage>
        <taxon>Eukaryota</taxon>
        <taxon>Fungi</taxon>
        <taxon>Dikarya</taxon>
        <taxon>Ascomycota</taxon>
        <taxon>Pezizomycotina</taxon>
        <taxon>Eurotiomycetes</taxon>
        <taxon>Eurotiomycetidae</taxon>
        <taxon>Eurotiales</taxon>
        <taxon>Aspergillaceae</taxon>
        <taxon>Penicillium</taxon>
    </lineage>
</organism>
<reference evidence="2" key="2">
    <citation type="submission" date="2023-01" db="EMBL/GenBank/DDBJ databases">
        <authorList>
            <person name="Petersen C."/>
        </authorList>
    </citation>
    <scope>NUCLEOTIDE SEQUENCE</scope>
    <source>
        <strain evidence="2">IBT 15450</strain>
    </source>
</reference>
<accession>A0AAD6N7E6</accession>
<dbReference type="GO" id="GO:0016491">
    <property type="term" value="F:oxidoreductase activity"/>
    <property type="evidence" value="ECO:0007669"/>
    <property type="project" value="InterPro"/>
</dbReference>
<evidence type="ECO:0000313" key="2">
    <source>
        <dbReference type="EMBL" id="KAJ6038600.1"/>
    </source>
</evidence>
<evidence type="ECO:0000313" key="3">
    <source>
        <dbReference type="Proteomes" id="UP001219568"/>
    </source>
</evidence>
<gene>
    <name evidence="2" type="ORF">N7460_007317</name>
</gene>
<dbReference type="Proteomes" id="UP001219568">
    <property type="component" value="Unassembled WGS sequence"/>
</dbReference>
<dbReference type="NCBIfam" id="NF041278">
    <property type="entry name" value="CmcJ_NvfI_EfuI"/>
    <property type="match status" value="1"/>
</dbReference>
<proteinExistence type="inferred from homology"/>
<comment type="similarity">
    <text evidence="1">Belongs to the asaB hydroxylase/desaturase family.</text>
</comment>
<dbReference type="EMBL" id="JAQJZL010000008">
    <property type="protein sequence ID" value="KAJ6038600.1"/>
    <property type="molecule type" value="Genomic_DNA"/>
</dbReference>
<comment type="caution">
    <text evidence="2">The sequence shown here is derived from an EMBL/GenBank/DDBJ whole genome shotgun (WGS) entry which is preliminary data.</text>
</comment>
<name>A0AAD6N7E6_PENCN</name>
<dbReference type="AlphaFoldDB" id="A0AAD6N7E6"/>
<dbReference type="PANTHER" id="PTHR34598:SF3">
    <property type="entry name" value="OXIDOREDUCTASE AN1597"/>
    <property type="match status" value="1"/>
</dbReference>
<evidence type="ECO:0000256" key="1">
    <source>
        <dbReference type="ARBA" id="ARBA00023604"/>
    </source>
</evidence>
<sequence>MATQGPLTASLSHLCDLPLYKKETPYEIWAEDIDPTITKTNVKLEIVHDCALHDVRLPSTDQPSLETHGFEWAHRPFPTECGIKTANDVGFGDVVQQESLIKYIDSTFNFIKEKYGCTKVMCWDWRVRRSKSTHPRTEPNIYSLKGKEGNELRTTQINSSHLIHSDGSPGFMKKVLASVTAGEDEKWNDTSKYRIRGLTVWCPIVDVVESDPLVLCDIRTVEDSDWDVVEKVLDHSVEESMYLKRRQRHQWYWMSDQTKNDSIVMNIWDSFHPDSRRYSAPHCSMVLRDGDIRPNARPRESIELRLLAWNEL</sequence>
<keyword evidence="3" id="KW-1185">Reference proteome</keyword>
<protein>
    <submittedName>
        <fullName evidence="2">Uncharacterized protein</fullName>
    </submittedName>
</protein>
<dbReference type="PANTHER" id="PTHR34598">
    <property type="entry name" value="BLL6449 PROTEIN"/>
    <property type="match status" value="1"/>
</dbReference>
<reference evidence="2" key="1">
    <citation type="journal article" date="2023" name="IMA Fungus">
        <title>Comparative genomic study of the Penicillium genus elucidates a diverse pangenome and 15 lateral gene transfer events.</title>
        <authorList>
            <person name="Petersen C."/>
            <person name="Sorensen T."/>
            <person name="Nielsen M.R."/>
            <person name="Sondergaard T.E."/>
            <person name="Sorensen J.L."/>
            <person name="Fitzpatrick D.A."/>
            <person name="Frisvad J.C."/>
            <person name="Nielsen K.L."/>
        </authorList>
    </citation>
    <scope>NUCLEOTIDE SEQUENCE</scope>
    <source>
        <strain evidence="2">IBT 15450</strain>
    </source>
</reference>